<dbReference type="InterPro" id="IPR016156">
    <property type="entry name" value="FAD/NAD-linked_Rdtase_dimer_sf"/>
</dbReference>
<reference evidence="6" key="2">
    <citation type="journal article" date="2021" name="PeerJ">
        <title>Extensive microbial diversity within the chicken gut microbiome revealed by metagenomics and culture.</title>
        <authorList>
            <person name="Gilroy R."/>
            <person name="Ravi A."/>
            <person name="Getino M."/>
            <person name="Pursley I."/>
            <person name="Horton D.L."/>
            <person name="Alikhan N.F."/>
            <person name="Baker D."/>
            <person name="Gharbi K."/>
            <person name="Hall N."/>
            <person name="Watson M."/>
            <person name="Adriaenssens E.M."/>
            <person name="Foster-Nyarko E."/>
            <person name="Jarju S."/>
            <person name="Secka A."/>
            <person name="Antonio M."/>
            <person name="Oren A."/>
            <person name="Chaudhuri R.R."/>
            <person name="La Ragione R."/>
            <person name="Hildebrand F."/>
            <person name="Pallen M.J."/>
        </authorList>
    </citation>
    <scope>NUCLEOTIDE SEQUENCE</scope>
    <source>
        <strain evidence="6">CHK184-25365</strain>
    </source>
</reference>
<dbReference type="Proteomes" id="UP000886749">
    <property type="component" value="Unassembled WGS sequence"/>
</dbReference>
<keyword evidence="3" id="KW-0274">FAD</keyword>
<dbReference type="Gene3D" id="3.50.50.60">
    <property type="entry name" value="FAD/NAD(P)-binding domain"/>
    <property type="match status" value="2"/>
</dbReference>
<accession>A0A9D1DBJ1</accession>
<dbReference type="Gene3D" id="3.30.390.30">
    <property type="match status" value="1"/>
</dbReference>
<evidence type="ECO:0000313" key="6">
    <source>
        <dbReference type="EMBL" id="HIR40262.1"/>
    </source>
</evidence>
<dbReference type="InterPro" id="IPR050260">
    <property type="entry name" value="FAD-bd_OxRdtase"/>
</dbReference>
<dbReference type="InterPro" id="IPR023753">
    <property type="entry name" value="FAD/NAD-binding_dom"/>
</dbReference>
<name>A0A9D1DBJ1_9FIRM</name>
<reference evidence="6" key="1">
    <citation type="submission" date="2020-10" db="EMBL/GenBank/DDBJ databases">
        <authorList>
            <person name="Gilroy R."/>
        </authorList>
    </citation>
    <scope>NUCLEOTIDE SEQUENCE</scope>
    <source>
        <strain evidence="6">CHK184-25365</strain>
    </source>
</reference>
<keyword evidence="2" id="KW-0285">Flavoprotein</keyword>
<dbReference type="InterPro" id="IPR036188">
    <property type="entry name" value="FAD/NAD-bd_sf"/>
</dbReference>
<dbReference type="PANTHER" id="PTHR43429:SF3">
    <property type="entry name" value="NITRITE REDUCTASE [NAD(P)H]"/>
    <property type="match status" value="1"/>
</dbReference>
<evidence type="ECO:0000256" key="3">
    <source>
        <dbReference type="ARBA" id="ARBA00022827"/>
    </source>
</evidence>
<gene>
    <name evidence="6" type="ORF">IAB36_00325</name>
</gene>
<feature type="domain" description="FAD/NAD(P)-binding" evidence="4">
    <location>
        <begin position="4"/>
        <end position="297"/>
    </location>
</feature>
<evidence type="ECO:0000256" key="1">
    <source>
        <dbReference type="ARBA" id="ARBA00001974"/>
    </source>
</evidence>
<evidence type="ECO:0000256" key="2">
    <source>
        <dbReference type="ARBA" id="ARBA00022630"/>
    </source>
</evidence>
<dbReference type="PROSITE" id="PS51257">
    <property type="entry name" value="PROKAR_LIPOPROTEIN"/>
    <property type="match status" value="1"/>
</dbReference>
<dbReference type="PANTHER" id="PTHR43429">
    <property type="entry name" value="PYRIDINE NUCLEOTIDE-DISULFIDE OXIDOREDUCTASE DOMAIN-CONTAINING"/>
    <property type="match status" value="1"/>
</dbReference>
<dbReference type="AlphaFoldDB" id="A0A9D1DBJ1"/>
<evidence type="ECO:0000259" key="4">
    <source>
        <dbReference type="Pfam" id="PF07992"/>
    </source>
</evidence>
<dbReference type="EMBL" id="DVGY01000009">
    <property type="protein sequence ID" value="HIR40262.1"/>
    <property type="molecule type" value="Genomic_DNA"/>
</dbReference>
<evidence type="ECO:0000259" key="5">
    <source>
        <dbReference type="Pfam" id="PF18267"/>
    </source>
</evidence>
<dbReference type="PRINTS" id="PR00411">
    <property type="entry name" value="PNDRDTASEI"/>
</dbReference>
<dbReference type="PRINTS" id="PR00368">
    <property type="entry name" value="FADPNR"/>
</dbReference>
<dbReference type="Pfam" id="PF18267">
    <property type="entry name" value="Rubredoxin_C"/>
    <property type="match status" value="1"/>
</dbReference>
<comment type="cofactor">
    <cofactor evidence="1">
        <name>FAD</name>
        <dbReference type="ChEBI" id="CHEBI:57692"/>
    </cofactor>
</comment>
<proteinExistence type="predicted"/>
<sequence>MEKNYVIVGNSAAAIGCVEGIRQVDQTGSILIVSDEPYHTYSRPLISYLLWGKTDRQRMKYRPDSFYDDNKVDTLFGVKATALHPEEHTMELDNGETVTYGKLLLATGSRPFIPPMEGLDQVEKKFTFMTLNDALALEEAITPDSKVLVVGAGLIGLKCAEGIFEKVGSLTVVDLANRILPSILDEEGSKLVQEYIEKKGVKFYLSDSVAKFENGVAHLNSGAQVEYDVVVIAVGVRPNVELAQEAGINVNRGILTDVHCATSAADVYAAGDCTVSHNIASGQDQILALLPNAYMQGETAGIEMAGGEARYDKAIPMNAMGMLGLHMITAGVYDGEVYKEQNCEGYKKLFVKDGKLVGFILIGDVIKRAGIYTSLIREQTPLDEIDFDLIKHSPQLMAFAKKERKVKLAGAKEE</sequence>
<organism evidence="6 7">
    <name type="scientific">Candidatus Egerieicola pullicola</name>
    <dbReference type="NCBI Taxonomy" id="2840775"/>
    <lineage>
        <taxon>Bacteria</taxon>
        <taxon>Bacillati</taxon>
        <taxon>Bacillota</taxon>
        <taxon>Clostridia</taxon>
        <taxon>Eubacteriales</taxon>
        <taxon>Oscillospiraceae</taxon>
        <taxon>Oscillospiraceae incertae sedis</taxon>
        <taxon>Candidatus Egerieicola</taxon>
    </lineage>
</organism>
<dbReference type="InterPro" id="IPR041575">
    <property type="entry name" value="Rubredoxin_C"/>
</dbReference>
<dbReference type="GO" id="GO:0016491">
    <property type="term" value="F:oxidoreductase activity"/>
    <property type="evidence" value="ECO:0007669"/>
    <property type="project" value="InterPro"/>
</dbReference>
<evidence type="ECO:0000313" key="7">
    <source>
        <dbReference type="Proteomes" id="UP000886749"/>
    </source>
</evidence>
<dbReference type="SUPFAM" id="SSF51905">
    <property type="entry name" value="FAD/NAD(P)-binding domain"/>
    <property type="match status" value="2"/>
</dbReference>
<comment type="caution">
    <text evidence="6">The sequence shown here is derived from an EMBL/GenBank/DDBJ whole genome shotgun (WGS) entry which is preliminary data.</text>
</comment>
<protein>
    <submittedName>
        <fullName evidence="6">NAD(P)/FAD-dependent oxidoreductase</fullName>
    </submittedName>
</protein>
<feature type="domain" description="NADH-rubredoxin oxidoreductase C-terminal" evidence="5">
    <location>
        <begin position="337"/>
        <end position="379"/>
    </location>
</feature>
<dbReference type="Pfam" id="PF07992">
    <property type="entry name" value="Pyr_redox_2"/>
    <property type="match status" value="1"/>
</dbReference>